<dbReference type="KEGG" id="sphu:SPPYR_1159"/>
<protein>
    <recommendedName>
        <fullName evidence="3">DUF2285 domain-containing protein</fullName>
    </recommendedName>
</protein>
<proteinExistence type="predicted"/>
<dbReference type="EMBL" id="LT598653">
    <property type="protein sequence ID" value="SBV32279.1"/>
    <property type="molecule type" value="Genomic_DNA"/>
</dbReference>
<reference evidence="2" key="1">
    <citation type="submission" date="2016-03" db="EMBL/GenBank/DDBJ databases">
        <authorList>
            <person name="Ploux O."/>
        </authorList>
    </citation>
    <scope>NUCLEOTIDE SEQUENCE</scope>
    <source>
        <strain evidence="2">UC10</strain>
    </source>
</reference>
<evidence type="ECO:0008006" key="3">
    <source>
        <dbReference type="Google" id="ProtNLM"/>
    </source>
</evidence>
<dbReference type="AlphaFoldDB" id="A0A1Y5PQK3"/>
<evidence type="ECO:0000256" key="1">
    <source>
        <dbReference type="SAM" id="MobiDB-lite"/>
    </source>
</evidence>
<dbReference type="RefSeq" id="WP_295325035.1">
    <property type="nucleotide sequence ID" value="NZ_LT598653.1"/>
</dbReference>
<name>A0A1Y5PQK3_9SPHN</name>
<accession>A0A1Y5PQK3</accession>
<gene>
    <name evidence="2" type="ORF">SPPYR_1159</name>
</gene>
<feature type="region of interest" description="Disordered" evidence="1">
    <location>
        <begin position="1"/>
        <end position="20"/>
    </location>
</feature>
<sequence length="87" mass="9639">MPTKSHLNIPPLVAPSAPAGDALTDYDRSQILTYARLLDAERDGFDWIEAATDILLLDIEVDMAAAKRCWQSHLDRAHWFVDGGFAA</sequence>
<organism evidence="2">
    <name type="scientific">uncultured Sphingopyxis sp</name>
    <dbReference type="NCBI Taxonomy" id="310581"/>
    <lineage>
        <taxon>Bacteria</taxon>
        <taxon>Pseudomonadati</taxon>
        <taxon>Pseudomonadota</taxon>
        <taxon>Alphaproteobacteria</taxon>
        <taxon>Sphingomonadales</taxon>
        <taxon>Sphingomonadaceae</taxon>
        <taxon>Sphingopyxis</taxon>
        <taxon>environmental samples</taxon>
    </lineage>
</organism>
<evidence type="ECO:0000313" key="2">
    <source>
        <dbReference type="EMBL" id="SBV32279.1"/>
    </source>
</evidence>